<organism evidence="2 3">
    <name type="scientific">Pythium insidiosum</name>
    <name type="common">Pythiosis disease agent</name>
    <dbReference type="NCBI Taxonomy" id="114742"/>
    <lineage>
        <taxon>Eukaryota</taxon>
        <taxon>Sar</taxon>
        <taxon>Stramenopiles</taxon>
        <taxon>Oomycota</taxon>
        <taxon>Peronosporomycetes</taxon>
        <taxon>Pythiales</taxon>
        <taxon>Pythiaceae</taxon>
        <taxon>Pythium</taxon>
    </lineage>
</organism>
<keyword evidence="3" id="KW-1185">Reference proteome</keyword>
<evidence type="ECO:0000313" key="2">
    <source>
        <dbReference type="EMBL" id="KAJ0409925.1"/>
    </source>
</evidence>
<dbReference type="AlphaFoldDB" id="A0AAD5LTG2"/>
<evidence type="ECO:0000313" key="3">
    <source>
        <dbReference type="Proteomes" id="UP001209570"/>
    </source>
</evidence>
<feature type="compositionally biased region" description="Low complexity" evidence="1">
    <location>
        <begin position="707"/>
        <end position="717"/>
    </location>
</feature>
<reference evidence="2" key="1">
    <citation type="submission" date="2021-12" db="EMBL/GenBank/DDBJ databases">
        <title>Prjna785345.</title>
        <authorList>
            <person name="Rujirawat T."/>
            <person name="Krajaejun T."/>
        </authorList>
    </citation>
    <scope>NUCLEOTIDE SEQUENCE</scope>
    <source>
        <strain evidence="2">Pi057C3</strain>
    </source>
</reference>
<feature type="region of interest" description="Disordered" evidence="1">
    <location>
        <begin position="651"/>
        <end position="677"/>
    </location>
</feature>
<gene>
    <name evidence="2" type="ORF">P43SY_005819</name>
</gene>
<dbReference type="Proteomes" id="UP001209570">
    <property type="component" value="Unassembled WGS sequence"/>
</dbReference>
<protein>
    <submittedName>
        <fullName evidence="2">Uncharacterized protein</fullName>
    </submittedName>
</protein>
<evidence type="ECO:0000256" key="1">
    <source>
        <dbReference type="SAM" id="MobiDB-lite"/>
    </source>
</evidence>
<name>A0AAD5LTG2_PYTIN</name>
<feature type="region of interest" description="Disordered" evidence="1">
    <location>
        <begin position="220"/>
        <end position="257"/>
    </location>
</feature>
<feature type="region of interest" description="Disordered" evidence="1">
    <location>
        <begin position="561"/>
        <end position="621"/>
    </location>
</feature>
<feature type="compositionally biased region" description="Low complexity" evidence="1">
    <location>
        <begin position="589"/>
        <end position="603"/>
    </location>
</feature>
<proteinExistence type="predicted"/>
<comment type="caution">
    <text evidence="2">The sequence shown here is derived from an EMBL/GenBank/DDBJ whole genome shotgun (WGS) entry which is preliminary data.</text>
</comment>
<feature type="compositionally biased region" description="Polar residues" evidence="1">
    <location>
        <begin position="663"/>
        <end position="677"/>
    </location>
</feature>
<feature type="region of interest" description="Disordered" evidence="1">
    <location>
        <begin position="694"/>
        <end position="727"/>
    </location>
</feature>
<sequence length="757" mass="83935">MDADDEDCYGFGALSDMFDASASSVSSSSVSSSSSSAAASVSVSSSSGPPAASAKRLDVSALSRFWWSERRLSDFRRSRQRLAADFQHVAAKFDGQRVDGGLGAVYVVPRGAADDGGVLWEQSAASDSNAQARRKKEFQDITNRHDALQTPRGSTKSTSTIFLRSADILRCEPTAVQHTALGVKLSLRQGHDVEFVFMPGPFRGPHARDDFLQALQSELARGESVPTPRERTESKQQNASVPVARSPSRDAVQLRGASDASLAVRGISSPTPSTRRAASSPVVETMARPITRANDAASSTPLSNEFRALVRQYVRRRDHSSPQSIEIAAKLHSATGYHVGPLSETQPKFSADATYRRETVGRLSKMLEKMNQEWKDVESEREARTRAKCVKDDDDVFQYTDTDTNHQLSPATYRRRYLDYVGAHDVDPVIRFALGVDITGSSIINADFFTALRQLPEVADKPQYLGFVSALEAHFKATPLHSQSAEPSLRRLRAQAQAELARQVDAFFAAARSKVFSEQHVHAAANRNYDIEKRKLQLQLRAAAEREHRERQTCTFRPTLKAPRSAKLAAVPPRYLEPTSKPASDRIRSTSSRRSTDAAAFSRLTSARERPPESLGLSDAPRAVASPAQIASFLERQQRFLEQRSTRIAQLVDETQPPFRPELSSQTRALSERMQSQSVDELLAQRRRRRLRRLEHSIGPAAESNGSRPSRSSAPSPVCTTRRTPRDQDTAAFQRLLVELLNQERRMKALDQRRRSV</sequence>
<dbReference type="EMBL" id="JAKCXM010000002">
    <property type="protein sequence ID" value="KAJ0409925.1"/>
    <property type="molecule type" value="Genomic_DNA"/>
</dbReference>
<accession>A0AAD5LTG2</accession>